<organism evidence="2 3">
    <name type="scientific">Amycolatopsis alkalitolerans</name>
    <dbReference type="NCBI Taxonomy" id="2547244"/>
    <lineage>
        <taxon>Bacteria</taxon>
        <taxon>Bacillati</taxon>
        <taxon>Actinomycetota</taxon>
        <taxon>Actinomycetes</taxon>
        <taxon>Pseudonocardiales</taxon>
        <taxon>Pseudonocardiaceae</taxon>
        <taxon>Amycolatopsis</taxon>
    </lineage>
</organism>
<dbReference type="SUPFAM" id="SSF53335">
    <property type="entry name" value="S-adenosyl-L-methionine-dependent methyltransferases"/>
    <property type="match status" value="1"/>
</dbReference>
<accession>A0A5C4LTK8</accession>
<dbReference type="OrthoDB" id="3630902at2"/>
<keyword evidence="2" id="KW-0808">Transferase</keyword>
<dbReference type="GO" id="GO:0008168">
    <property type="term" value="F:methyltransferase activity"/>
    <property type="evidence" value="ECO:0007669"/>
    <property type="project" value="UniProtKB-KW"/>
</dbReference>
<dbReference type="Gene3D" id="3.40.50.150">
    <property type="entry name" value="Vaccinia Virus protein VP39"/>
    <property type="match status" value="1"/>
</dbReference>
<gene>
    <name evidence="2" type="ORF">FG385_27410</name>
</gene>
<name>A0A5C4LTK8_9PSEU</name>
<evidence type="ECO:0000313" key="2">
    <source>
        <dbReference type="EMBL" id="TNC21615.1"/>
    </source>
</evidence>
<dbReference type="Proteomes" id="UP000305546">
    <property type="component" value="Unassembled WGS sequence"/>
</dbReference>
<reference evidence="2 3" key="1">
    <citation type="submission" date="2019-06" db="EMBL/GenBank/DDBJ databases">
        <title>Amycolatopsis alkalitolerans sp. nov., isolated from Gastrodia elata Blume.</title>
        <authorList>
            <person name="Narsing Rao M.P."/>
            <person name="Li W.J."/>
        </authorList>
    </citation>
    <scope>NUCLEOTIDE SEQUENCE [LARGE SCALE GENOMIC DNA]</scope>
    <source>
        <strain evidence="2 3">SYSUP0005</strain>
    </source>
</reference>
<dbReference type="InterPro" id="IPR006764">
    <property type="entry name" value="SAM_dep_MeTrfase_SAV2177_type"/>
</dbReference>
<dbReference type="AlphaFoldDB" id="A0A5C4LTK8"/>
<sequence length="279" mass="31355">MSEDLDTARETLASSLSRPSTGRVYDFYLGGRHNYAIDREFGQRMVDMMPEARIFARENRAFVRRAVRYARQEHGIRQFVDIGSGLPTQGNVHEIADENDHDVRVVYVDNDPVARAHAQILLADTADPQRHFAIDADFFDGLELWERVVQMGGLDPEQPICLLVTALLHFVVPDQRPERMLAAYRDQLPSGSLLVLSHCTDEDTTPALQEVAARYVATTSNAHLRGRNEVQAFFGDFELIEPGLVWTTEWRPELASEDEPPFDGDPASTLAIAGVGRKH</sequence>
<dbReference type="GO" id="GO:0032259">
    <property type="term" value="P:methylation"/>
    <property type="evidence" value="ECO:0007669"/>
    <property type="project" value="UniProtKB-KW"/>
</dbReference>
<dbReference type="InterPro" id="IPR029063">
    <property type="entry name" value="SAM-dependent_MTases_sf"/>
</dbReference>
<evidence type="ECO:0000256" key="1">
    <source>
        <dbReference type="SAM" id="MobiDB-lite"/>
    </source>
</evidence>
<comment type="caution">
    <text evidence="2">The sequence shown here is derived from an EMBL/GenBank/DDBJ whole genome shotgun (WGS) entry which is preliminary data.</text>
</comment>
<dbReference type="Pfam" id="PF04672">
    <property type="entry name" value="Methyltransf_19"/>
    <property type="match status" value="1"/>
</dbReference>
<keyword evidence="3" id="KW-1185">Reference proteome</keyword>
<proteinExistence type="predicted"/>
<keyword evidence="2" id="KW-0489">Methyltransferase</keyword>
<dbReference type="EMBL" id="VDFW01000032">
    <property type="protein sequence ID" value="TNC21615.1"/>
    <property type="molecule type" value="Genomic_DNA"/>
</dbReference>
<evidence type="ECO:0000313" key="3">
    <source>
        <dbReference type="Proteomes" id="UP000305546"/>
    </source>
</evidence>
<dbReference type="PIRSF" id="PIRSF017393">
    <property type="entry name" value="MTase_SAV2177"/>
    <property type="match status" value="1"/>
</dbReference>
<feature type="region of interest" description="Disordered" evidence="1">
    <location>
        <begin position="255"/>
        <end position="279"/>
    </location>
</feature>
<protein>
    <submittedName>
        <fullName evidence="2">Polyketide biosynthesis methyltransferase</fullName>
    </submittedName>
</protein>
<dbReference type="RefSeq" id="WP_139099682.1">
    <property type="nucleotide sequence ID" value="NZ_VDFW01000032.1"/>
</dbReference>